<feature type="transmembrane region" description="Helical" evidence="1">
    <location>
        <begin position="64"/>
        <end position="85"/>
    </location>
</feature>
<evidence type="ECO:0000313" key="3">
    <source>
        <dbReference type="EMBL" id="TYK19725.1"/>
    </source>
</evidence>
<reference evidence="4 5" key="1">
    <citation type="submission" date="2019-08" db="EMBL/GenBank/DDBJ databases">
        <title>Draft genome sequences of two oriental melons (Cucumis melo L. var makuwa).</title>
        <authorList>
            <person name="Kwon S.-Y."/>
        </authorList>
    </citation>
    <scope>NUCLEOTIDE SEQUENCE [LARGE SCALE GENOMIC DNA]</scope>
    <source>
        <strain evidence="5">cv. Chang Bougi</strain>
        <strain evidence="4">cv. SW 3</strain>
        <tissue evidence="2">Leaf</tissue>
    </source>
</reference>
<gene>
    <name evidence="3" type="ORF">E5676_scaffold214G00280</name>
    <name evidence="2" type="ORF">E6C27_scaffold69G00470</name>
</gene>
<accession>A0A5A7SYN2</accession>
<dbReference type="EMBL" id="SSTD01006800">
    <property type="protein sequence ID" value="TYK19725.1"/>
    <property type="molecule type" value="Genomic_DNA"/>
</dbReference>
<sequence length="136" mass="15081">MVFSTLIKRVLSTPYGVSRKPLMLDVVPNALCMASGIRCIFNLIWPILDGGWPTHASSVGNTLILTFFVSTSFLASENLHFLVVIRKLAEVELQLGKKIKVVKSDRGGEYYGRYDGSGEQRLGPFVKYLEECGIVP</sequence>
<keyword evidence="1" id="KW-1133">Transmembrane helix</keyword>
<dbReference type="Proteomes" id="UP000321393">
    <property type="component" value="Unassembled WGS sequence"/>
</dbReference>
<protein>
    <submittedName>
        <fullName evidence="2 3">Transposable element-related protein</fullName>
    </submittedName>
</protein>
<evidence type="ECO:0000313" key="4">
    <source>
        <dbReference type="Proteomes" id="UP000321393"/>
    </source>
</evidence>
<keyword evidence="1" id="KW-0812">Transmembrane</keyword>
<dbReference type="AlphaFoldDB" id="A0A5A7SYN2"/>
<keyword evidence="1" id="KW-0472">Membrane</keyword>
<evidence type="ECO:0000313" key="2">
    <source>
        <dbReference type="EMBL" id="KAA0036180.1"/>
    </source>
</evidence>
<dbReference type="EMBL" id="SSTE01019715">
    <property type="protein sequence ID" value="KAA0036180.1"/>
    <property type="molecule type" value="Genomic_DNA"/>
</dbReference>
<name>A0A5A7SYN2_CUCMM</name>
<feature type="transmembrane region" description="Helical" evidence="1">
    <location>
        <begin position="21"/>
        <end position="44"/>
    </location>
</feature>
<organism evidence="2 4">
    <name type="scientific">Cucumis melo var. makuwa</name>
    <name type="common">Oriental melon</name>
    <dbReference type="NCBI Taxonomy" id="1194695"/>
    <lineage>
        <taxon>Eukaryota</taxon>
        <taxon>Viridiplantae</taxon>
        <taxon>Streptophyta</taxon>
        <taxon>Embryophyta</taxon>
        <taxon>Tracheophyta</taxon>
        <taxon>Spermatophyta</taxon>
        <taxon>Magnoliopsida</taxon>
        <taxon>eudicotyledons</taxon>
        <taxon>Gunneridae</taxon>
        <taxon>Pentapetalae</taxon>
        <taxon>rosids</taxon>
        <taxon>fabids</taxon>
        <taxon>Cucurbitales</taxon>
        <taxon>Cucurbitaceae</taxon>
        <taxon>Benincaseae</taxon>
        <taxon>Cucumis</taxon>
    </lineage>
</organism>
<evidence type="ECO:0000256" key="1">
    <source>
        <dbReference type="SAM" id="Phobius"/>
    </source>
</evidence>
<dbReference type="Proteomes" id="UP000321947">
    <property type="component" value="Unassembled WGS sequence"/>
</dbReference>
<comment type="caution">
    <text evidence="2">The sequence shown here is derived from an EMBL/GenBank/DDBJ whole genome shotgun (WGS) entry which is preliminary data.</text>
</comment>
<evidence type="ECO:0000313" key="5">
    <source>
        <dbReference type="Proteomes" id="UP000321947"/>
    </source>
</evidence>
<proteinExistence type="predicted"/>